<keyword evidence="10" id="KW-1185">Reference proteome</keyword>
<dbReference type="InterPro" id="IPR024607">
    <property type="entry name" value="Sulfatase_CS"/>
</dbReference>
<feature type="chain" id="PRO_5015453238" evidence="7">
    <location>
        <begin position="23"/>
        <end position="549"/>
    </location>
</feature>
<dbReference type="EMBL" id="CP020918">
    <property type="protein sequence ID" value="AWG21951.1"/>
    <property type="molecule type" value="Genomic_DNA"/>
</dbReference>
<keyword evidence="6" id="KW-0106">Calcium</keyword>
<dbReference type="SUPFAM" id="SSF53649">
    <property type="entry name" value="Alkaline phosphatase-like"/>
    <property type="match status" value="1"/>
</dbReference>
<name>A0A2S1LE45_9FLAO</name>
<accession>A0A2S1LE45</accession>
<dbReference type="PROSITE" id="PS00523">
    <property type="entry name" value="SULFATASE_1"/>
    <property type="match status" value="1"/>
</dbReference>
<keyword evidence="4 7" id="KW-0732">Signal</keyword>
<evidence type="ECO:0000256" key="7">
    <source>
        <dbReference type="SAM" id="SignalP"/>
    </source>
</evidence>
<dbReference type="PROSITE" id="PS00149">
    <property type="entry name" value="SULFATASE_2"/>
    <property type="match status" value="1"/>
</dbReference>
<dbReference type="Pfam" id="PF00884">
    <property type="entry name" value="Sulfatase"/>
    <property type="match status" value="1"/>
</dbReference>
<dbReference type="RefSeq" id="WP_108740883.1">
    <property type="nucleotide sequence ID" value="NZ_CP020918.1"/>
</dbReference>
<dbReference type="InterPro" id="IPR017850">
    <property type="entry name" value="Alkaline_phosphatase_core_sf"/>
</dbReference>
<evidence type="ECO:0000256" key="6">
    <source>
        <dbReference type="ARBA" id="ARBA00022837"/>
    </source>
</evidence>
<feature type="signal peptide" evidence="7">
    <location>
        <begin position="1"/>
        <end position="22"/>
    </location>
</feature>
<dbReference type="GO" id="GO:0005737">
    <property type="term" value="C:cytoplasm"/>
    <property type="evidence" value="ECO:0007669"/>
    <property type="project" value="TreeGrafter"/>
</dbReference>
<dbReference type="InterPro" id="IPR000917">
    <property type="entry name" value="Sulfatase_N"/>
</dbReference>
<evidence type="ECO:0000259" key="8">
    <source>
        <dbReference type="Pfam" id="PF00884"/>
    </source>
</evidence>
<evidence type="ECO:0000256" key="3">
    <source>
        <dbReference type="ARBA" id="ARBA00022723"/>
    </source>
</evidence>
<evidence type="ECO:0000256" key="5">
    <source>
        <dbReference type="ARBA" id="ARBA00022801"/>
    </source>
</evidence>
<dbReference type="CDD" id="cd16030">
    <property type="entry name" value="iduronate-2-sulfatase"/>
    <property type="match status" value="1"/>
</dbReference>
<evidence type="ECO:0000313" key="9">
    <source>
        <dbReference type="EMBL" id="AWG21951.1"/>
    </source>
</evidence>
<feature type="domain" description="Sulfatase N-terminal" evidence="8">
    <location>
        <begin position="28"/>
        <end position="397"/>
    </location>
</feature>
<sequence>MKNSIFISFLLATAVFSTTAHAQKKKQPNILFIAVDDLRADLGCYGSEIVKSPNIDALAKSGIQFNRAYCQEAICGPSRASLMTGARPETINVIDLFQDFRLNVPSIKTIPQHFRENGYETVYSGKVFHGKYTDDALSWSRKQVRVKASGESEEVSGGYALPESQLMYLKNKIALESKYGEKMIRDNWLAKGPVTECADVPDDAYEDGENTNNAIATLKDLVKNDQKPWFLGLGFHKPHLDWIAPKKYWDLYDETKIPIATQVNPPSNGAAMGLSESMEVRVYADVPKTDPFSPELQRKLRHGYYACVSYVDAQVGKMVEALKESGEYDNTIIVLWSDHGFNLGEMGYWGKANNYELATRVPFIIVAPGITDKVKGQKSDALVELVDIFPTLSDLAGLKRPEHLEGHSLVPVLKNPSIKWQEAAFSLFPNPAMREWAAIPFTPPFRNSFFAPLIKKIENRIEDQMGDKWDRKVFEDFVMGYAMRTDRYRMVVWKDRRFPEKDPLFVELFDHEKDPTETTNIAMQNPQLIKKLMVTFNGGWQSSLKGYKN</sequence>
<proteinExistence type="inferred from homology"/>
<dbReference type="AlphaFoldDB" id="A0A2S1LE45"/>
<dbReference type="GO" id="GO:0046872">
    <property type="term" value="F:metal ion binding"/>
    <property type="evidence" value="ECO:0007669"/>
    <property type="project" value="UniProtKB-KW"/>
</dbReference>
<evidence type="ECO:0000256" key="4">
    <source>
        <dbReference type="ARBA" id="ARBA00022729"/>
    </source>
</evidence>
<comment type="similarity">
    <text evidence="2">Belongs to the sulfatase family.</text>
</comment>
<evidence type="ECO:0000256" key="1">
    <source>
        <dbReference type="ARBA" id="ARBA00001913"/>
    </source>
</evidence>
<keyword evidence="5" id="KW-0378">Hydrolase</keyword>
<dbReference type="GO" id="GO:0004423">
    <property type="term" value="F:iduronate-2-sulfatase activity"/>
    <property type="evidence" value="ECO:0007669"/>
    <property type="project" value="InterPro"/>
</dbReference>
<evidence type="ECO:0000256" key="2">
    <source>
        <dbReference type="ARBA" id="ARBA00008779"/>
    </source>
</evidence>
<dbReference type="Proteomes" id="UP000244527">
    <property type="component" value="Chromosome"/>
</dbReference>
<dbReference type="PANTHER" id="PTHR45953:SF1">
    <property type="entry name" value="IDURONATE 2-SULFATASE"/>
    <property type="match status" value="1"/>
</dbReference>
<dbReference type="PANTHER" id="PTHR45953">
    <property type="entry name" value="IDURONATE 2-SULFATASE"/>
    <property type="match status" value="1"/>
</dbReference>
<organism evidence="9 10">
    <name type="scientific">Flavobacterium faecale</name>
    <dbReference type="NCBI Taxonomy" id="1355330"/>
    <lineage>
        <taxon>Bacteria</taxon>
        <taxon>Pseudomonadati</taxon>
        <taxon>Bacteroidota</taxon>
        <taxon>Flavobacteriia</taxon>
        <taxon>Flavobacteriales</taxon>
        <taxon>Flavobacteriaceae</taxon>
        <taxon>Flavobacterium</taxon>
    </lineage>
</organism>
<comment type="cofactor">
    <cofactor evidence="1">
        <name>Ca(2+)</name>
        <dbReference type="ChEBI" id="CHEBI:29108"/>
    </cofactor>
</comment>
<evidence type="ECO:0000313" key="10">
    <source>
        <dbReference type="Proteomes" id="UP000244527"/>
    </source>
</evidence>
<protein>
    <submittedName>
        <fullName evidence="9">Iduronate-2-sulfatase</fullName>
    </submittedName>
</protein>
<dbReference type="OrthoDB" id="9763552at2"/>
<keyword evidence="3" id="KW-0479">Metal-binding</keyword>
<dbReference type="KEGG" id="ffa:FFWV33_10655"/>
<dbReference type="Gene3D" id="3.40.720.10">
    <property type="entry name" value="Alkaline Phosphatase, subunit A"/>
    <property type="match status" value="1"/>
</dbReference>
<reference evidence="9 10" key="1">
    <citation type="submission" date="2017-04" db="EMBL/GenBank/DDBJ databases">
        <title>Compelte genome sequence of WV33.</title>
        <authorList>
            <person name="Lee P.C."/>
        </authorList>
    </citation>
    <scope>NUCLEOTIDE SEQUENCE [LARGE SCALE GENOMIC DNA]</scope>
    <source>
        <strain evidence="9 10">WV33</strain>
    </source>
</reference>
<gene>
    <name evidence="9" type="ORF">FFWV33_10655</name>
</gene>
<dbReference type="InterPro" id="IPR035874">
    <property type="entry name" value="IDS"/>
</dbReference>